<dbReference type="EMBL" id="JAUTXY010000007">
    <property type="protein sequence ID" value="MEE2059251.1"/>
    <property type="molecule type" value="Genomic_DNA"/>
</dbReference>
<name>A0ABU7LCH3_9NOCA</name>
<keyword evidence="2" id="KW-1185">Reference proteome</keyword>
<comment type="caution">
    <text evidence="1">The sequence shown here is derived from an EMBL/GenBank/DDBJ whole genome shotgun (WGS) entry which is preliminary data.</text>
</comment>
<organism evidence="1 2">
    <name type="scientific">Rhodococcus artemisiae</name>
    <dbReference type="NCBI Taxonomy" id="714159"/>
    <lineage>
        <taxon>Bacteria</taxon>
        <taxon>Bacillati</taxon>
        <taxon>Actinomycetota</taxon>
        <taxon>Actinomycetes</taxon>
        <taxon>Mycobacteriales</taxon>
        <taxon>Nocardiaceae</taxon>
        <taxon>Rhodococcus</taxon>
    </lineage>
</organism>
<evidence type="ECO:0000313" key="1">
    <source>
        <dbReference type="EMBL" id="MEE2059251.1"/>
    </source>
</evidence>
<gene>
    <name evidence="1" type="ORF">Q7514_17160</name>
</gene>
<dbReference type="RefSeq" id="WP_330134490.1">
    <property type="nucleotide sequence ID" value="NZ_JAUTXY010000007.1"/>
</dbReference>
<proteinExistence type="predicted"/>
<protein>
    <recommendedName>
        <fullName evidence="3">AMP-binding enzyme</fullName>
    </recommendedName>
</protein>
<dbReference type="Proteomes" id="UP001336020">
    <property type="component" value="Unassembled WGS sequence"/>
</dbReference>
<evidence type="ECO:0000313" key="2">
    <source>
        <dbReference type="Proteomes" id="UP001336020"/>
    </source>
</evidence>
<accession>A0ABU7LCH3</accession>
<sequence length="83" mass="9061">MAEENPVTVPGLLDSTVDAPDTDTACTSWCPRSAPLQSLAEASRHLLQQGVNLRKLPVRLEVVGEIPRNALAKVVKNDLIQRF</sequence>
<reference evidence="1 2" key="1">
    <citation type="submission" date="2023-07" db="EMBL/GenBank/DDBJ databases">
        <authorList>
            <person name="Girao M."/>
            <person name="Carvalho M.F."/>
        </authorList>
    </citation>
    <scope>NUCLEOTIDE SEQUENCE [LARGE SCALE GENOMIC DNA]</scope>
    <source>
        <strain evidence="1 2">YIM65754</strain>
    </source>
</reference>
<evidence type="ECO:0008006" key="3">
    <source>
        <dbReference type="Google" id="ProtNLM"/>
    </source>
</evidence>